<dbReference type="AlphaFoldDB" id="A0A1P8YXN1"/>
<feature type="signal peptide" evidence="1">
    <location>
        <begin position="1"/>
        <end position="15"/>
    </location>
</feature>
<name>A0A1P8YXN1_PASFU</name>
<proteinExistence type="predicted"/>
<accession>A0A1P8YXN1</accession>
<dbReference type="EMBL" id="KX943101">
    <property type="protein sequence ID" value="AQA29272.1"/>
    <property type="molecule type" value="Genomic_DNA"/>
</dbReference>
<evidence type="ECO:0000313" key="3">
    <source>
        <dbReference type="EMBL" id="UJO18379.1"/>
    </source>
</evidence>
<gene>
    <name evidence="2" type="primary">Ecp32-2</name>
    <name evidence="3" type="ORF">CLAFUR5_05420</name>
</gene>
<dbReference type="EMBL" id="CP090167">
    <property type="protein sequence ID" value="UJO18379.1"/>
    <property type="molecule type" value="Genomic_DNA"/>
</dbReference>
<reference evidence="3" key="3">
    <citation type="journal article" date="2022" name="Microb. Genom.">
        <title>A chromosome-scale genome assembly of the tomato pathogen Cladosporium fulvum reveals a compartmentalized genome architecture and the presence of a dispensable chromosome.</title>
        <authorList>
            <person name="Zaccaron A.Z."/>
            <person name="Chen L.H."/>
            <person name="Samaras A."/>
            <person name="Stergiopoulos I."/>
        </authorList>
    </citation>
    <scope>NUCLEOTIDE SEQUENCE</scope>
    <source>
        <strain evidence="3">Race5_Kim</strain>
    </source>
</reference>
<reference evidence="3" key="2">
    <citation type="submission" date="2021-12" db="EMBL/GenBank/DDBJ databases">
        <authorList>
            <person name="Zaccaron A."/>
            <person name="Stergiopoulos I."/>
        </authorList>
    </citation>
    <scope>NUCLEOTIDE SEQUENCE</scope>
    <source>
        <strain evidence="3">Race5_Kim</strain>
    </source>
</reference>
<evidence type="ECO:0000313" key="4">
    <source>
        <dbReference type="Proteomes" id="UP000756132"/>
    </source>
</evidence>
<keyword evidence="1" id="KW-0732">Signal</keyword>
<keyword evidence="4" id="KW-1185">Reference proteome</keyword>
<dbReference type="InterPro" id="IPR052820">
    <property type="entry name" value="PhiA_domain"/>
</dbReference>
<protein>
    <submittedName>
        <fullName evidence="3">Ecp32-2</fullName>
    </submittedName>
    <submittedName>
        <fullName evidence="2">Extracellular protein 32-2</fullName>
    </submittedName>
</protein>
<dbReference type="PANTHER" id="PTHR42047:SF1">
    <property type="entry name" value="PROTEIN, PUTATIVE (AFU_ORTHOLOGUE AFUA_6G03560)-RELATED"/>
    <property type="match status" value="1"/>
</dbReference>
<dbReference type="Proteomes" id="UP000756132">
    <property type="component" value="Chromosome 5"/>
</dbReference>
<dbReference type="OMA" id="ANKAGCQ"/>
<dbReference type="OrthoDB" id="5430620at2759"/>
<feature type="chain" id="PRO_5040573448" evidence="1">
    <location>
        <begin position="16"/>
        <end position="195"/>
    </location>
</feature>
<sequence>MKSFIAATFVAAAAAQAGTTEPLRFTGLAQGPSGTLLNAGVINANGGSFWIGKDTVTSVPANTDSHSVIGQSNTKNGNTTIFTYLNSQSTFNLDVVVPRGQAVFVSLPGGKLKFTKGNHAAAGRSLTHGFANVYDATLKFEGKGWLGCGNDATGYEIFAASRAPANKAGCQRFSWKLKQVDAVVDGGPSQAYQYV</sequence>
<reference evidence="2" key="1">
    <citation type="submission" date="2016-10" db="EMBL/GenBank/DDBJ databases">
        <title>Novel effectors identified in the apoplast of Cladosporium fulvum-infected tomato.</title>
        <authorList>
            <person name="Mesarich C.H."/>
            <person name="de Wit P.J.G.M."/>
        </authorList>
    </citation>
    <scope>NUCLEOTIDE SEQUENCE</scope>
    <source>
        <strain evidence="2">0WU</strain>
    </source>
</reference>
<organism evidence="2">
    <name type="scientific">Passalora fulva</name>
    <name type="common">Tomato leaf mold</name>
    <name type="synonym">Cladosporium fulvum</name>
    <dbReference type="NCBI Taxonomy" id="5499"/>
    <lineage>
        <taxon>Eukaryota</taxon>
        <taxon>Fungi</taxon>
        <taxon>Dikarya</taxon>
        <taxon>Ascomycota</taxon>
        <taxon>Pezizomycotina</taxon>
        <taxon>Dothideomycetes</taxon>
        <taxon>Dothideomycetidae</taxon>
        <taxon>Mycosphaerellales</taxon>
        <taxon>Mycosphaerellaceae</taxon>
        <taxon>Fulvia</taxon>
    </lineage>
</organism>
<dbReference type="PANTHER" id="PTHR42047">
    <property type="entry name" value="PROTEIN, PUTATIVE (AFU_ORTHOLOGUE AFUA_6G03560)-RELATED"/>
    <property type="match status" value="1"/>
</dbReference>
<evidence type="ECO:0000256" key="1">
    <source>
        <dbReference type="SAM" id="SignalP"/>
    </source>
</evidence>
<evidence type="ECO:0000313" key="2">
    <source>
        <dbReference type="EMBL" id="AQA29272.1"/>
    </source>
</evidence>